<sequence length="218" mass="23593">MQTQAGDDLIGTILTHSADDDVLGPAANDLLDEFFTGYSVENLGRLLHSGDDKAVQTGAWLLSELGDLAGPLMAEVPELLAHPLPRVRFYTIDAVLMNGDAQDGPIIAQTLTLTRDPDEAVRWKVLGFLATASTEQLSAGAACLEDVQLKELTEWLVRLETEEFDPRDVLVRLEGNDRVARLFAAAAAAGDADLLAHAATVEDEEVRSFAQGQLEHFQ</sequence>
<comment type="caution">
    <text evidence="1">The sequence shown here is derived from an EMBL/GenBank/DDBJ whole genome shotgun (WGS) entry which is preliminary data.</text>
</comment>
<reference evidence="1" key="1">
    <citation type="journal article" date="2014" name="Int. J. Syst. Evol. Microbiol.">
        <title>Complete genome sequence of Corynebacterium casei LMG S-19264T (=DSM 44701T), isolated from a smear-ripened cheese.</title>
        <authorList>
            <consortium name="US DOE Joint Genome Institute (JGI-PGF)"/>
            <person name="Walter F."/>
            <person name="Albersmeier A."/>
            <person name="Kalinowski J."/>
            <person name="Ruckert C."/>
        </authorList>
    </citation>
    <scope>NUCLEOTIDE SEQUENCE</scope>
    <source>
        <strain evidence="1">CGMCC 4.7368</strain>
    </source>
</reference>
<keyword evidence="2" id="KW-1185">Reference proteome</keyword>
<protein>
    <recommendedName>
        <fullName evidence="3">HEAT repeat domain-containing protein</fullName>
    </recommendedName>
</protein>
<dbReference type="Proteomes" id="UP000646523">
    <property type="component" value="Unassembled WGS sequence"/>
</dbReference>
<proteinExistence type="predicted"/>
<dbReference type="InterPro" id="IPR011989">
    <property type="entry name" value="ARM-like"/>
</dbReference>
<dbReference type="InterPro" id="IPR016024">
    <property type="entry name" value="ARM-type_fold"/>
</dbReference>
<evidence type="ECO:0008006" key="3">
    <source>
        <dbReference type="Google" id="ProtNLM"/>
    </source>
</evidence>
<reference evidence="1" key="2">
    <citation type="submission" date="2020-09" db="EMBL/GenBank/DDBJ databases">
        <authorList>
            <person name="Sun Q."/>
            <person name="Zhou Y."/>
        </authorList>
    </citation>
    <scope>NUCLEOTIDE SEQUENCE</scope>
    <source>
        <strain evidence="1">CGMCC 4.7368</strain>
    </source>
</reference>
<dbReference type="SUPFAM" id="SSF48371">
    <property type="entry name" value="ARM repeat"/>
    <property type="match status" value="1"/>
</dbReference>
<dbReference type="EMBL" id="BMNH01000023">
    <property type="protein sequence ID" value="GGO77898.1"/>
    <property type="molecule type" value="Genomic_DNA"/>
</dbReference>
<name>A0A917ZAV8_9ACTN</name>
<accession>A0A917ZAV8</accession>
<evidence type="ECO:0000313" key="2">
    <source>
        <dbReference type="Proteomes" id="UP000646523"/>
    </source>
</evidence>
<gene>
    <name evidence="1" type="ORF">GCM10012289_58640</name>
</gene>
<dbReference type="AlphaFoldDB" id="A0A917ZAV8"/>
<organism evidence="1 2">
    <name type="scientific">Nonomuraea cavernae</name>
    <dbReference type="NCBI Taxonomy" id="2045107"/>
    <lineage>
        <taxon>Bacteria</taxon>
        <taxon>Bacillati</taxon>
        <taxon>Actinomycetota</taxon>
        <taxon>Actinomycetes</taxon>
        <taxon>Streptosporangiales</taxon>
        <taxon>Streptosporangiaceae</taxon>
        <taxon>Nonomuraea</taxon>
    </lineage>
</organism>
<dbReference type="Gene3D" id="1.25.10.10">
    <property type="entry name" value="Leucine-rich Repeat Variant"/>
    <property type="match status" value="1"/>
</dbReference>
<dbReference type="RefSeq" id="WP_189127419.1">
    <property type="nucleotide sequence ID" value="NZ_BMNH01000023.1"/>
</dbReference>
<evidence type="ECO:0000313" key="1">
    <source>
        <dbReference type="EMBL" id="GGO77898.1"/>
    </source>
</evidence>